<dbReference type="Proteomes" id="UP000050326">
    <property type="component" value="Unassembled WGS sequence"/>
</dbReference>
<sequence length="361" mass="41604">MELNIGEIIIEKRKEKGWTQEQLANAVGVSTPAVSKWETGSTYPDITLLSPIARALNISVNELLSYEKVLSEEKVNELRKKALHIYESQGFNAGWEFCQKVIQEYPNSIALKFNIGGLFQSFMLLKEDRNKEKIKMYYKKAAEIYEDVLNSGNQKYTYTATTILIVYYTVLDELDKAEKLLERLPKEKIDTDMLSASIYALRNKKDEAIKLTQEMIKRNLSRISQSLDILCAYAHEEENIDKAYLLAKINFEMTKLFDVKEGAAYYYMIKILSLKGDIENALHYFEEHVKSILELSYDYSNNPVFDKLNGYPNDLSYIKKVLAQSILEGEGYDTLKNEPRYKEAVSKLKPLVDAETNTFSE</sequence>
<dbReference type="EMBL" id="LKET01000028">
    <property type="protein sequence ID" value="KPU45016.1"/>
    <property type="molecule type" value="Genomic_DNA"/>
</dbReference>
<dbReference type="STRING" id="36849.OXPF_14940"/>
<dbReference type="PROSITE" id="PS50943">
    <property type="entry name" value="HTH_CROC1"/>
    <property type="match status" value="1"/>
</dbReference>
<evidence type="ECO:0000313" key="4">
    <source>
        <dbReference type="Proteomes" id="UP000050326"/>
    </source>
</evidence>
<protein>
    <submittedName>
        <fullName evidence="3">Transcriptional repressor DicA</fullName>
    </submittedName>
</protein>
<reference evidence="3 4" key="1">
    <citation type="submission" date="2015-09" db="EMBL/GenBank/DDBJ databases">
        <title>Genome sequence of Oxobacter pfennigii DSM 3222.</title>
        <authorList>
            <person name="Poehlein A."/>
            <person name="Bengelsdorf F.R."/>
            <person name="Schiel-Bengelsdorf B."/>
            <person name="Duerre P."/>
            <person name="Daniel R."/>
        </authorList>
    </citation>
    <scope>NUCLEOTIDE SEQUENCE [LARGE SCALE GENOMIC DNA]</scope>
    <source>
        <strain evidence="3 4">DSM 3222</strain>
    </source>
</reference>
<evidence type="ECO:0000313" key="3">
    <source>
        <dbReference type="EMBL" id="KPU45016.1"/>
    </source>
</evidence>
<dbReference type="PANTHER" id="PTHR46558">
    <property type="entry name" value="TRACRIPTIONAL REGULATORY PROTEIN-RELATED-RELATED"/>
    <property type="match status" value="1"/>
</dbReference>
<gene>
    <name evidence="3" type="ORF">OXPF_14940</name>
</gene>
<dbReference type="OrthoDB" id="9812495at2"/>
<dbReference type="InterPro" id="IPR001387">
    <property type="entry name" value="Cro/C1-type_HTH"/>
</dbReference>
<accession>A0A0N8NTJ6</accession>
<feature type="domain" description="HTH cro/C1-type" evidence="2">
    <location>
        <begin position="9"/>
        <end position="63"/>
    </location>
</feature>
<evidence type="ECO:0000259" key="2">
    <source>
        <dbReference type="PROSITE" id="PS50943"/>
    </source>
</evidence>
<dbReference type="SUPFAM" id="SSF81901">
    <property type="entry name" value="HCP-like"/>
    <property type="match status" value="1"/>
</dbReference>
<dbReference type="SUPFAM" id="SSF47413">
    <property type="entry name" value="lambda repressor-like DNA-binding domains"/>
    <property type="match status" value="1"/>
</dbReference>
<evidence type="ECO:0000256" key="1">
    <source>
        <dbReference type="ARBA" id="ARBA00023125"/>
    </source>
</evidence>
<dbReference type="GO" id="GO:0003677">
    <property type="term" value="F:DNA binding"/>
    <property type="evidence" value="ECO:0007669"/>
    <property type="project" value="UniProtKB-KW"/>
</dbReference>
<comment type="caution">
    <text evidence="3">The sequence shown here is derived from an EMBL/GenBank/DDBJ whole genome shotgun (WGS) entry which is preliminary data.</text>
</comment>
<dbReference type="InterPro" id="IPR010982">
    <property type="entry name" value="Lambda_DNA-bd_dom_sf"/>
</dbReference>
<dbReference type="RefSeq" id="WP_054874562.1">
    <property type="nucleotide sequence ID" value="NZ_LKET01000028.1"/>
</dbReference>
<keyword evidence="1" id="KW-0238">DNA-binding</keyword>
<name>A0A0N8NTJ6_9CLOT</name>
<keyword evidence="4" id="KW-1185">Reference proteome</keyword>
<organism evidence="3 4">
    <name type="scientific">Oxobacter pfennigii</name>
    <dbReference type="NCBI Taxonomy" id="36849"/>
    <lineage>
        <taxon>Bacteria</taxon>
        <taxon>Bacillati</taxon>
        <taxon>Bacillota</taxon>
        <taxon>Clostridia</taxon>
        <taxon>Eubacteriales</taxon>
        <taxon>Clostridiaceae</taxon>
        <taxon>Oxobacter</taxon>
    </lineage>
</organism>
<dbReference type="InterPro" id="IPR011990">
    <property type="entry name" value="TPR-like_helical_dom_sf"/>
</dbReference>
<proteinExistence type="predicted"/>
<dbReference type="PANTHER" id="PTHR46558:SF11">
    <property type="entry name" value="HTH-TYPE TRANSCRIPTIONAL REGULATOR XRE"/>
    <property type="match status" value="1"/>
</dbReference>
<dbReference type="SMART" id="SM00530">
    <property type="entry name" value="HTH_XRE"/>
    <property type="match status" value="1"/>
</dbReference>
<dbReference type="PATRIC" id="fig|36849.3.peg.1584"/>
<dbReference type="Gene3D" id="1.10.260.40">
    <property type="entry name" value="lambda repressor-like DNA-binding domains"/>
    <property type="match status" value="1"/>
</dbReference>
<dbReference type="CDD" id="cd00093">
    <property type="entry name" value="HTH_XRE"/>
    <property type="match status" value="1"/>
</dbReference>
<dbReference type="Gene3D" id="1.25.40.10">
    <property type="entry name" value="Tetratricopeptide repeat domain"/>
    <property type="match status" value="1"/>
</dbReference>
<dbReference type="Pfam" id="PF01381">
    <property type="entry name" value="HTH_3"/>
    <property type="match status" value="1"/>
</dbReference>
<dbReference type="AlphaFoldDB" id="A0A0N8NTJ6"/>